<dbReference type="GO" id="GO:0004497">
    <property type="term" value="F:monooxygenase activity"/>
    <property type="evidence" value="ECO:0007669"/>
    <property type="project" value="UniProtKB-KW"/>
</dbReference>
<proteinExistence type="predicted"/>
<evidence type="ECO:0000256" key="3">
    <source>
        <dbReference type="ARBA" id="ARBA00022827"/>
    </source>
</evidence>
<comment type="cofactor">
    <cofactor evidence="1">
        <name>FAD</name>
        <dbReference type="ChEBI" id="CHEBI:57692"/>
    </cofactor>
</comment>
<evidence type="ECO:0000313" key="8">
    <source>
        <dbReference type="Proteomes" id="UP000199328"/>
    </source>
</evidence>
<keyword evidence="4" id="KW-0560">Oxidoreductase</keyword>
<dbReference type="PANTHER" id="PTHR13789">
    <property type="entry name" value="MONOOXYGENASE"/>
    <property type="match status" value="1"/>
</dbReference>
<keyword evidence="2" id="KW-0285">Flavoprotein</keyword>
<evidence type="ECO:0000256" key="4">
    <source>
        <dbReference type="ARBA" id="ARBA00023002"/>
    </source>
</evidence>
<dbReference type="GO" id="GO:0071949">
    <property type="term" value="F:FAD binding"/>
    <property type="evidence" value="ECO:0007669"/>
    <property type="project" value="InterPro"/>
</dbReference>
<evidence type="ECO:0000256" key="2">
    <source>
        <dbReference type="ARBA" id="ARBA00022630"/>
    </source>
</evidence>
<evidence type="ECO:0000256" key="5">
    <source>
        <dbReference type="ARBA" id="ARBA00023033"/>
    </source>
</evidence>
<dbReference type="InterPro" id="IPR050493">
    <property type="entry name" value="FAD-dep_Monooxygenase_BioMet"/>
</dbReference>
<organism evidence="7 8">
    <name type="scientific">Meinhardsimonia xiamenensis</name>
    <dbReference type="NCBI Taxonomy" id="990712"/>
    <lineage>
        <taxon>Bacteria</taxon>
        <taxon>Pseudomonadati</taxon>
        <taxon>Pseudomonadota</taxon>
        <taxon>Alphaproteobacteria</taxon>
        <taxon>Rhodobacterales</taxon>
        <taxon>Paracoccaceae</taxon>
        <taxon>Meinhardsimonia</taxon>
    </lineage>
</organism>
<keyword evidence="3" id="KW-0274">FAD</keyword>
<sequence length="400" mass="43015">MLRGREIAVVGGGIAGLSLALALALRGARVRVMERAARIEEVGAGLQISPNGHAVLRALGVAEAVEARAVRGRVVRLRDGLSGRDVLRLDLAGRHPERRFLFVHRADLVASLAAGARAAGVEIETGAEVAAVKEEGEAVRLVLAGGEAREAELAIGADGIHSRLRPILNGAAAPFFTGQAAWRALVPATGAEPPEVSVFMGPGRHLVRYPLRGGALVNIVAVEERREWAAEGWHQRDEPARLRAAFAGFAPEVGRLLERVEEVFLWGLFRHPVARRWHSERLAILGDAAHPTLPFLAQGANMALEDAWVLARCLDEEEPSRALAAYQAARRARVVRAIEAANANARNYHLANPLLRGLAHGVLRLGGALFPHAALSRFEWLYGHDVTAGEGKPARRPSRP</sequence>
<dbReference type="InterPro" id="IPR002938">
    <property type="entry name" value="FAD-bd"/>
</dbReference>
<keyword evidence="5" id="KW-0503">Monooxygenase</keyword>
<dbReference type="AlphaFoldDB" id="A0A1G9BCU9"/>
<dbReference type="PANTHER" id="PTHR13789:SF318">
    <property type="entry name" value="GERANYLGERANYL DIPHOSPHATE REDUCTASE"/>
    <property type="match status" value="1"/>
</dbReference>
<evidence type="ECO:0000256" key="1">
    <source>
        <dbReference type="ARBA" id="ARBA00001974"/>
    </source>
</evidence>
<dbReference type="SUPFAM" id="SSF54373">
    <property type="entry name" value="FAD-linked reductases, C-terminal domain"/>
    <property type="match status" value="1"/>
</dbReference>
<dbReference type="Gene3D" id="3.50.50.60">
    <property type="entry name" value="FAD/NAD(P)-binding domain"/>
    <property type="match status" value="1"/>
</dbReference>
<dbReference type="OrthoDB" id="4230779at2"/>
<evidence type="ECO:0000259" key="6">
    <source>
        <dbReference type="Pfam" id="PF01494"/>
    </source>
</evidence>
<keyword evidence="8" id="KW-1185">Reference proteome</keyword>
<name>A0A1G9BCU9_9RHOB</name>
<dbReference type="InterPro" id="IPR036188">
    <property type="entry name" value="FAD/NAD-bd_sf"/>
</dbReference>
<dbReference type="SUPFAM" id="SSF51905">
    <property type="entry name" value="FAD/NAD(P)-binding domain"/>
    <property type="match status" value="1"/>
</dbReference>
<dbReference type="Pfam" id="PF01494">
    <property type="entry name" value="FAD_binding_3"/>
    <property type="match status" value="1"/>
</dbReference>
<protein>
    <submittedName>
        <fullName evidence="7">Salicylate hydroxylase</fullName>
    </submittedName>
</protein>
<evidence type="ECO:0000313" key="7">
    <source>
        <dbReference type="EMBL" id="SDK37372.1"/>
    </source>
</evidence>
<accession>A0A1G9BCU9</accession>
<gene>
    <name evidence="7" type="ORF">SAMN05216257_102501</name>
</gene>
<reference evidence="8" key="1">
    <citation type="submission" date="2016-10" db="EMBL/GenBank/DDBJ databases">
        <authorList>
            <person name="Varghese N."/>
            <person name="Submissions S."/>
        </authorList>
    </citation>
    <scope>NUCLEOTIDE SEQUENCE [LARGE SCALE GENOMIC DNA]</scope>
    <source>
        <strain evidence="8">CGMCC 1.10789</strain>
    </source>
</reference>
<dbReference type="STRING" id="990712.SAMN05216257_102501"/>
<feature type="domain" description="FAD-binding" evidence="6">
    <location>
        <begin position="6"/>
        <end position="339"/>
    </location>
</feature>
<dbReference type="RefSeq" id="WP_092499240.1">
    <property type="nucleotide sequence ID" value="NZ_FNFV01000002.1"/>
</dbReference>
<dbReference type="EMBL" id="FNFV01000002">
    <property type="protein sequence ID" value="SDK37372.1"/>
    <property type="molecule type" value="Genomic_DNA"/>
</dbReference>
<dbReference type="PRINTS" id="PR00420">
    <property type="entry name" value="RNGMNOXGNASE"/>
</dbReference>
<dbReference type="Proteomes" id="UP000199328">
    <property type="component" value="Unassembled WGS sequence"/>
</dbReference>